<evidence type="ECO:0000313" key="2">
    <source>
        <dbReference type="Proteomes" id="UP000243052"/>
    </source>
</evidence>
<dbReference type="PANTHER" id="PTHR18901:SF38">
    <property type="entry name" value="PSEUDOURIDINE-5'-PHOSPHATASE"/>
    <property type="match status" value="1"/>
</dbReference>
<gene>
    <name evidence="1" type="ORF">AW171_hschr74291</name>
</gene>
<dbReference type="AlphaFoldDB" id="A0A0X8HVQ0"/>
<dbReference type="EMBL" id="CP014247">
    <property type="protein sequence ID" value="AMD22265.1"/>
    <property type="molecule type" value="Genomic_DNA"/>
</dbReference>
<protein>
    <submittedName>
        <fullName evidence="1">HGL075Wp</fullName>
    </submittedName>
</protein>
<dbReference type="GO" id="GO:0016791">
    <property type="term" value="F:phosphatase activity"/>
    <property type="evidence" value="ECO:0007669"/>
    <property type="project" value="TreeGrafter"/>
</dbReference>
<reference evidence="1 2" key="1">
    <citation type="submission" date="2016-01" db="EMBL/GenBank/DDBJ databases">
        <title>Genome sequence of the yeast Holleya sinecauda.</title>
        <authorList>
            <person name="Dietrich F.S."/>
        </authorList>
    </citation>
    <scope>NUCLEOTIDE SEQUENCE [LARGE SCALE GENOMIC DNA]</scope>
    <source>
        <strain evidence="1 2">ATCC 58844</strain>
    </source>
</reference>
<dbReference type="NCBIfam" id="TIGR01509">
    <property type="entry name" value="HAD-SF-IA-v3"/>
    <property type="match status" value="1"/>
</dbReference>
<dbReference type="InterPro" id="IPR036412">
    <property type="entry name" value="HAD-like_sf"/>
</dbReference>
<accession>A0A0X8HVQ0</accession>
<proteinExistence type="predicted"/>
<dbReference type="Gene3D" id="3.40.50.1000">
    <property type="entry name" value="HAD superfamily/HAD-like"/>
    <property type="match status" value="1"/>
</dbReference>
<dbReference type="InterPro" id="IPR006439">
    <property type="entry name" value="HAD-SF_hydro_IA"/>
</dbReference>
<dbReference type="Gene3D" id="1.10.150.240">
    <property type="entry name" value="Putative phosphatase, domain 2"/>
    <property type="match status" value="1"/>
</dbReference>
<dbReference type="Proteomes" id="UP000243052">
    <property type="component" value="Chromosome vii"/>
</dbReference>
<dbReference type="GeneID" id="28725610"/>
<keyword evidence="2" id="KW-1185">Reference proteome</keyword>
<dbReference type="InterPro" id="IPR023214">
    <property type="entry name" value="HAD_sf"/>
</dbReference>
<dbReference type="SUPFAM" id="SSF56784">
    <property type="entry name" value="HAD-like"/>
    <property type="match status" value="1"/>
</dbReference>
<dbReference type="Pfam" id="PF00702">
    <property type="entry name" value="Hydrolase"/>
    <property type="match status" value="1"/>
</dbReference>
<name>A0A0X8HVQ0_9SACH</name>
<dbReference type="PANTHER" id="PTHR18901">
    <property type="entry name" value="2-DEOXYGLUCOSE-6-PHOSPHATE PHOSPHATASE 2"/>
    <property type="match status" value="1"/>
</dbReference>
<dbReference type="InterPro" id="IPR023198">
    <property type="entry name" value="PGP-like_dom2"/>
</dbReference>
<dbReference type="RefSeq" id="XP_017989261.1">
    <property type="nucleotide sequence ID" value="XM_018133576.1"/>
</dbReference>
<dbReference type="STRING" id="45286.A0A0X8HVQ0"/>
<sequence length="223" mass="24924">MDGLLLNTEELYTIAISNVLKRFEKPALAWDFKVQLQGIPTKQASEMVIKHYDLPLKWEELERLNVEEQSSLWHMAGFLPGAAELIQGLKAKGIPIALCTSSTLEKFNSKTAHLKDVFDLFDVIVTGDDKRILPNRGKPLPDIWELGLKLLNEKFNTKYLPEQCLVFEDGIAGVKAGKAFGGYVIWVPHPEAIPHLGNPDDLLEGRGEMLSSLGELEKSKFAL</sequence>
<dbReference type="OrthoDB" id="40579at2759"/>
<evidence type="ECO:0000313" key="1">
    <source>
        <dbReference type="EMBL" id="AMD22265.1"/>
    </source>
</evidence>
<organism evidence="1 2">
    <name type="scientific">Eremothecium sinecaudum</name>
    <dbReference type="NCBI Taxonomy" id="45286"/>
    <lineage>
        <taxon>Eukaryota</taxon>
        <taxon>Fungi</taxon>
        <taxon>Dikarya</taxon>
        <taxon>Ascomycota</taxon>
        <taxon>Saccharomycotina</taxon>
        <taxon>Saccharomycetes</taxon>
        <taxon>Saccharomycetales</taxon>
        <taxon>Saccharomycetaceae</taxon>
        <taxon>Eremothecium</taxon>
    </lineage>
</organism>